<dbReference type="EMBL" id="CAJJDM010000052">
    <property type="protein sequence ID" value="CAD8074337.1"/>
    <property type="molecule type" value="Genomic_DNA"/>
</dbReference>
<protein>
    <recommendedName>
        <fullName evidence="1">TFIIS central domain-containing protein</fullName>
    </recommendedName>
</protein>
<dbReference type="Proteomes" id="UP000688137">
    <property type="component" value="Unassembled WGS sequence"/>
</dbReference>
<accession>A0A8S1M345</accession>
<dbReference type="InterPro" id="IPR003618">
    <property type="entry name" value="TFIIS_cen_dom"/>
</dbReference>
<evidence type="ECO:0000259" key="1">
    <source>
        <dbReference type="PROSITE" id="PS51321"/>
    </source>
</evidence>
<comment type="caution">
    <text evidence="2">The sequence shown here is derived from an EMBL/GenBank/DDBJ whole genome shotgun (WGS) entry which is preliminary data.</text>
</comment>
<evidence type="ECO:0000313" key="2">
    <source>
        <dbReference type="EMBL" id="CAD8074337.1"/>
    </source>
</evidence>
<feature type="domain" description="TFIIS central" evidence="1">
    <location>
        <begin position="30"/>
        <end position="144"/>
    </location>
</feature>
<reference evidence="2" key="1">
    <citation type="submission" date="2021-01" db="EMBL/GenBank/DDBJ databases">
        <authorList>
            <consortium name="Genoscope - CEA"/>
            <person name="William W."/>
        </authorList>
    </citation>
    <scope>NUCLEOTIDE SEQUENCE</scope>
</reference>
<dbReference type="GO" id="GO:0006351">
    <property type="term" value="P:DNA-templated transcription"/>
    <property type="evidence" value="ECO:0007669"/>
    <property type="project" value="InterPro"/>
</dbReference>
<evidence type="ECO:0000313" key="3">
    <source>
        <dbReference type="Proteomes" id="UP000688137"/>
    </source>
</evidence>
<proteinExistence type="predicted"/>
<dbReference type="PROSITE" id="PS51321">
    <property type="entry name" value="TFIIS_CENTRAL"/>
    <property type="match status" value="1"/>
</dbReference>
<gene>
    <name evidence="2" type="ORF">PPRIM_AZ9-3.1.T0520226</name>
</gene>
<organism evidence="2 3">
    <name type="scientific">Paramecium primaurelia</name>
    <dbReference type="NCBI Taxonomy" id="5886"/>
    <lineage>
        <taxon>Eukaryota</taxon>
        <taxon>Sar</taxon>
        <taxon>Alveolata</taxon>
        <taxon>Ciliophora</taxon>
        <taxon>Intramacronucleata</taxon>
        <taxon>Oligohymenophorea</taxon>
        <taxon>Peniculida</taxon>
        <taxon>Parameciidae</taxon>
        <taxon>Paramecium</taxon>
    </lineage>
</organism>
<name>A0A8S1M345_PARPR</name>
<sequence>MKMKNIIQQQHQLCLTKQAQVENLEQDKKVRKNQILELIKFFEQDQIQIDIAQQLSYQLEHVTFDLSLGDNTREYRNRLYSIKIRLNGTKGQFIRSVLLQGIMIPLELMVLDMSKLNEISIQSFLESNNRQFPYKNISNIQAQKIVVNIDITQNTQGTQLESIDLLKITSQKEYVEVENYNYFNQNKSTDLMVTQIQSEIILKQTESLQTKSTIIETEKQIFFNQRNPYHNLKNSQIIFEYNKKQRDFFEHNDFPNIQELQINQIIQNNQQENQFANSLLNQEFLIDEPQDALKQMFKQVFYILRFKKRNKNKNEIFEDQVNYQLAEFATQIYKYQSNHNQSLNNETQNISTHKFEQQVYQKRIGITFS</sequence>
<dbReference type="AlphaFoldDB" id="A0A8S1M345"/>
<keyword evidence="3" id="KW-1185">Reference proteome</keyword>